<dbReference type="PROSITE" id="PS51318">
    <property type="entry name" value="TAT"/>
    <property type="match status" value="1"/>
</dbReference>
<dbReference type="InterPro" id="IPR052910">
    <property type="entry name" value="ABC-Purine-Binding"/>
</dbReference>
<accession>A0A840AAQ7</accession>
<dbReference type="Gene3D" id="3.40.50.2300">
    <property type="match status" value="2"/>
</dbReference>
<evidence type="ECO:0000313" key="5">
    <source>
        <dbReference type="Proteomes" id="UP000553193"/>
    </source>
</evidence>
<evidence type="ECO:0000256" key="2">
    <source>
        <dbReference type="SAM" id="SignalP"/>
    </source>
</evidence>
<dbReference type="EMBL" id="JACIDJ010000001">
    <property type="protein sequence ID" value="MBB3897245.1"/>
    <property type="molecule type" value="Genomic_DNA"/>
</dbReference>
<dbReference type="Pfam" id="PF02608">
    <property type="entry name" value="Bmp"/>
    <property type="match status" value="1"/>
</dbReference>
<keyword evidence="4" id="KW-0813">Transport</keyword>
<keyword evidence="5" id="KW-1185">Reference proteome</keyword>
<feature type="chain" id="PRO_5032898857" evidence="2">
    <location>
        <begin position="20"/>
        <end position="362"/>
    </location>
</feature>
<dbReference type="GO" id="GO:0005886">
    <property type="term" value="C:plasma membrane"/>
    <property type="evidence" value="ECO:0007669"/>
    <property type="project" value="InterPro"/>
</dbReference>
<proteinExistence type="predicted"/>
<comment type="caution">
    <text evidence="4">The sequence shown here is derived from an EMBL/GenBank/DDBJ whole genome shotgun (WGS) entry which is preliminary data.</text>
</comment>
<dbReference type="CDD" id="cd19963">
    <property type="entry name" value="PBP1_BMP-like"/>
    <property type="match status" value="1"/>
</dbReference>
<keyword evidence="4" id="KW-0762">Sugar transport</keyword>
<name>A0A840AAQ7_9PROT</name>
<evidence type="ECO:0000313" key="4">
    <source>
        <dbReference type="EMBL" id="MBB3897245.1"/>
    </source>
</evidence>
<protein>
    <submittedName>
        <fullName evidence="4">Simple sugar transport system substrate-binding protein</fullName>
    </submittedName>
</protein>
<feature type="domain" description="ABC transporter substrate-binding protein PnrA-like" evidence="3">
    <location>
        <begin position="35"/>
        <end position="307"/>
    </location>
</feature>
<evidence type="ECO:0000256" key="1">
    <source>
        <dbReference type="ARBA" id="ARBA00022729"/>
    </source>
</evidence>
<dbReference type="AlphaFoldDB" id="A0A840AAQ7"/>
<dbReference type="PANTHER" id="PTHR43208:SF1">
    <property type="entry name" value="ABC TRANSPORTER SUBSTRATE-BINDING PROTEIN"/>
    <property type="match status" value="1"/>
</dbReference>
<feature type="signal peptide" evidence="2">
    <location>
        <begin position="1"/>
        <end position="19"/>
    </location>
</feature>
<reference evidence="4 5" key="1">
    <citation type="submission" date="2020-08" db="EMBL/GenBank/DDBJ databases">
        <title>Genomic Encyclopedia of Type Strains, Phase IV (KMG-IV): sequencing the most valuable type-strain genomes for metagenomic binning, comparative biology and taxonomic classification.</title>
        <authorList>
            <person name="Goeker M."/>
        </authorList>
    </citation>
    <scope>NUCLEOTIDE SEQUENCE [LARGE SCALE GENOMIC DNA]</scope>
    <source>
        <strain evidence="4 5">DSM 19979</strain>
    </source>
</reference>
<evidence type="ECO:0000259" key="3">
    <source>
        <dbReference type="Pfam" id="PF02608"/>
    </source>
</evidence>
<dbReference type="RefSeq" id="WP_184382174.1">
    <property type="nucleotide sequence ID" value="NZ_JACIDJ010000001.1"/>
</dbReference>
<sequence length="362" mass="39429">MTLSRRNILLGGGAIGAAAAMPAAVPPAAAQAPLNVGLILIGPVGDFGWSTMHDQGRRRMLEVLGDRVRATQVEAVAPPDFDRVATQLVRTGSRLIFTTSFSYFQATQRVAAQNPNVFWENATGTATARNLAIYNARFYEGRYVQGVIAARKSRSKTIGYVASFPVPEVIHAINTVMRGAWSVDPQMRIRVVWAGAWFNPGREADAARALIDQGCDVICQHTDSPAPLQLAEQRGNVFGFGQASDMTRFAPRAHLTSSVNNWGDYYVARARAVLDGGWQPSDTWGGLDSGMFRLAPFTNMTPEEASEAERIRDALAAGTLQPFEGPITRQDGTLVIPAGQRLTDDQIRAQNYFYQGIEVQMP</sequence>
<dbReference type="Proteomes" id="UP000553193">
    <property type="component" value="Unassembled WGS sequence"/>
</dbReference>
<dbReference type="InterPro" id="IPR003760">
    <property type="entry name" value="PnrA-like"/>
</dbReference>
<keyword evidence="1 2" id="KW-0732">Signal</keyword>
<organism evidence="4 5">
    <name type="scientific">Roseococcus suduntuyensis</name>
    <dbReference type="NCBI Taxonomy" id="455361"/>
    <lineage>
        <taxon>Bacteria</taxon>
        <taxon>Pseudomonadati</taxon>
        <taxon>Pseudomonadota</taxon>
        <taxon>Alphaproteobacteria</taxon>
        <taxon>Acetobacterales</taxon>
        <taxon>Roseomonadaceae</taxon>
        <taxon>Roseococcus</taxon>
    </lineage>
</organism>
<dbReference type="PANTHER" id="PTHR43208">
    <property type="entry name" value="ABC TRANSPORTER SUBSTRATE-BINDING PROTEIN"/>
    <property type="match status" value="1"/>
</dbReference>
<dbReference type="InterPro" id="IPR006311">
    <property type="entry name" value="TAT_signal"/>
</dbReference>
<gene>
    <name evidence="4" type="ORF">GGQ83_000671</name>
</gene>